<dbReference type="Pfam" id="PF10345">
    <property type="entry name" value="Cohesin_load"/>
    <property type="match status" value="1"/>
</dbReference>
<evidence type="ECO:0000256" key="5">
    <source>
        <dbReference type="ARBA" id="ARBA00022829"/>
    </source>
</evidence>
<dbReference type="STRING" id="564608.C1MHJ4"/>
<accession>C1MHJ4</accession>
<dbReference type="Proteomes" id="UP000001876">
    <property type="component" value="Unassembled WGS sequence"/>
</dbReference>
<gene>
    <name evidence="9" type="ORF">MICPUCDRAFT_50219</name>
</gene>
<dbReference type="Gene3D" id="1.25.40.10">
    <property type="entry name" value="Tetratricopeptide repeat domain"/>
    <property type="match status" value="1"/>
</dbReference>
<keyword evidence="7" id="KW-0131">Cell cycle</keyword>
<dbReference type="AlphaFoldDB" id="C1MHJ4"/>
<dbReference type="eggNOG" id="KOG2300">
    <property type="taxonomic scope" value="Eukaryota"/>
</dbReference>
<dbReference type="OMA" id="QEDMPAQ"/>
<dbReference type="RefSeq" id="XP_003055504.1">
    <property type="nucleotide sequence ID" value="XM_003055458.1"/>
</dbReference>
<dbReference type="KEGG" id="mpp:MICPUCDRAFT_50219"/>
<feature type="region of interest" description="Disordered" evidence="8">
    <location>
        <begin position="344"/>
        <end position="399"/>
    </location>
</feature>
<name>C1MHJ4_MICPC</name>
<organism evidence="10">
    <name type="scientific">Micromonas pusilla (strain CCMP1545)</name>
    <name type="common">Picoplanktonic green alga</name>
    <dbReference type="NCBI Taxonomy" id="564608"/>
    <lineage>
        <taxon>Eukaryota</taxon>
        <taxon>Viridiplantae</taxon>
        <taxon>Chlorophyta</taxon>
        <taxon>Mamiellophyceae</taxon>
        <taxon>Mamiellales</taxon>
        <taxon>Mamiellaceae</taxon>
        <taxon>Micromonas</taxon>
    </lineage>
</organism>
<comment type="similarity">
    <text evidence="2">Belongs to the SCC4/mau-2 family.</text>
</comment>
<reference evidence="9 10" key="1">
    <citation type="journal article" date="2009" name="Science">
        <title>Green evolution and dynamic adaptations revealed by genomes of the marine picoeukaryotes Micromonas.</title>
        <authorList>
            <person name="Worden A.Z."/>
            <person name="Lee J.H."/>
            <person name="Mock T."/>
            <person name="Rouze P."/>
            <person name="Simmons M.P."/>
            <person name="Aerts A.L."/>
            <person name="Allen A.E."/>
            <person name="Cuvelier M.L."/>
            <person name="Derelle E."/>
            <person name="Everett M.V."/>
            <person name="Foulon E."/>
            <person name="Grimwood J."/>
            <person name="Gundlach H."/>
            <person name="Henrissat B."/>
            <person name="Napoli C."/>
            <person name="McDonald S.M."/>
            <person name="Parker M.S."/>
            <person name="Rombauts S."/>
            <person name="Salamov A."/>
            <person name="Von Dassow P."/>
            <person name="Badger J.H."/>
            <person name="Coutinho P.M."/>
            <person name="Demir E."/>
            <person name="Dubchak I."/>
            <person name="Gentemann C."/>
            <person name="Eikrem W."/>
            <person name="Gready J.E."/>
            <person name="John U."/>
            <person name="Lanier W."/>
            <person name="Lindquist E.A."/>
            <person name="Lucas S."/>
            <person name="Mayer K.F."/>
            <person name="Moreau H."/>
            <person name="Not F."/>
            <person name="Otillar R."/>
            <person name="Panaud O."/>
            <person name="Pangilinan J."/>
            <person name="Paulsen I."/>
            <person name="Piegu B."/>
            <person name="Poliakov A."/>
            <person name="Robbens S."/>
            <person name="Schmutz J."/>
            <person name="Toulza E."/>
            <person name="Wyss T."/>
            <person name="Zelensky A."/>
            <person name="Zhou K."/>
            <person name="Armbrust E.V."/>
            <person name="Bhattacharya D."/>
            <person name="Goodenough U.W."/>
            <person name="Van de Peer Y."/>
            <person name="Grigoriev I.V."/>
        </authorList>
    </citation>
    <scope>NUCLEOTIDE SEQUENCE [LARGE SCALE GENOMIC DNA]</scope>
    <source>
        <strain evidence="9 10">CCMP1545</strain>
    </source>
</reference>
<keyword evidence="4" id="KW-0498">Mitosis</keyword>
<evidence type="ECO:0000256" key="6">
    <source>
        <dbReference type="ARBA" id="ARBA00023242"/>
    </source>
</evidence>
<evidence type="ECO:0000256" key="1">
    <source>
        <dbReference type="ARBA" id="ARBA00004123"/>
    </source>
</evidence>
<keyword evidence="6" id="KW-0539">Nucleus</keyword>
<proteinExistence type="inferred from homology"/>
<dbReference type="GO" id="GO:0007064">
    <property type="term" value="P:mitotic sister chromatid cohesion"/>
    <property type="evidence" value="ECO:0007669"/>
    <property type="project" value="InterPro"/>
</dbReference>
<dbReference type="PANTHER" id="PTHR21394">
    <property type="entry name" value="MAU2 CHROMATID COHESION FACTOR HOMOLOG"/>
    <property type="match status" value="1"/>
</dbReference>
<feature type="compositionally biased region" description="Basic and acidic residues" evidence="8">
    <location>
        <begin position="344"/>
        <end position="358"/>
    </location>
</feature>
<evidence type="ECO:0000256" key="7">
    <source>
        <dbReference type="ARBA" id="ARBA00023306"/>
    </source>
</evidence>
<protein>
    <submittedName>
        <fullName evidence="9">Predicted protein</fullName>
    </submittedName>
</protein>
<dbReference type="GO" id="GO:0051301">
    <property type="term" value="P:cell division"/>
    <property type="evidence" value="ECO:0007669"/>
    <property type="project" value="UniProtKB-KW"/>
</dbReference>
<dbReference type="InterPro" id="IPR019440">
    <property type="entry name" value="MAU2"/>
</dbReference>
<dbReference type="GO" id="GO:0005634">
    <property type="term" value="C:nucleus"/>
    <property type="evidence" value="ECO:0007669"/>
    <property type="project" value="UniProtKB-SubCell"/>
</dbReference>
<dbReference type="InterPro" id="IPR011990">
    <property type="entry name" value="TPR-like_helical_dom_sf"/>
</dbReference>
<feature type="compositionally biased region" description="Low complexity" evidence="8">
    <location>
        <begin position="387"/>
        <end position="399"/>
    </location>
</feature>
<evidence type="ECO:0000313" key="10">
    <source>
        <dbReference type="Proteomes" id="UP000001876"/>
    </source>
</evidence>
<sequence>MAAELSREEADETLAMLMHLAAGFEDDDHPLQAIKCYEAIAQSKDKLNVLPLPEAEARVRLSNLLLKYTDNVHRAKTHLETTQLLMRGVHGYEEIKCATFSGLSKCYRLYGDDLKKQQMDAVNGGLDLARVTAKKKPKDDTWVKYQYHFLLERAGIHMRQGGFKDVTATLDEGAALATKNDDARMRCVFALAEFQRALGQRLRGRGAGSGEVVASKAADEAVAALMAKEKDKAAVAHVRLHHHILKTCGKLMAGDVASTQGEAQKIQNVLKLVEDGVATENEYGWLPIPAMITLARLLNAEAARPLGKFSDARKEIELAMKACDGALMVLGVLPEGGDAVAAAEQERAKLEKEAKEKPPAVVASPEPKSPAGGSAKTRASPRKSPRSKPAPAASPAASADQEIELRQWVGSETDLAYRTAADAGPYLFLRMYLLQSLVAIELTSTKLNSAAQRAERMRAMIEAYPRTLRRCAHEADMAEGHVLHSLGKFHDAAVRFSAAADLAEAFGTPAGKDIASVCGALSELADGSPEAISRALDLVRPVLTRHEEMIAAVNANENEKDLGAAPNCVHQAAALFVSGYATLRQGDASQEAKPKLSKALKLAHSQCCNHQLVAQSLSLIGGIVLDARGGDLSQSLDMLQSSFTLSKAQEDMPAQIGCLVSLLKLHKLKGSDKEEQDALRSYHARKAGAYETILKTALEDEDRLKRLTAGAQNVDEEMEPVEEEFDE</sequence>
<evidence type="ECO:0000313" key="9">
    <source>
        <dbReference type="EMBL" id="EEH60756.1"/>
    </source>
</evidence>
<evidence type="ECO:0000256" key="4">
    <source>
        <dbReference type="ARBA" id="ARBA00022776"/>
    </source>
</evidence>
<dbReference type="OrthoDB" id="5565328at2759"/>
<keyword evidence="3" id="KW-0132">Cell division</keyword>
<dbReference type="GeneID" id="9680682"/>
<evidence type="ECO:0000256" key="8">
    <source>
        <dbReference type="SAM" id="MobiDB-lite"/>
    </source>
</evidence>
<dbReference type="EMBL" id="GG663735">
    <property type="protein sequence ID" value="EEH60756.1"/>
    <property type="molecule type" value="Genomic_DNA"/>
</dbReference>
<evidence type="ECO:0000256" key="2">
    <source>
        <dbReference type="ARBA" id="ARBA00008585"/>
    </source>
</evidence>
<comment type="subcellular location">
    <subcellularLocation>
        <location evidence="1">Nucleus</location>
    </subcellularLocation>
</comment>
<dbReference type="GO" id="GO:0007059">
    <property type="term" value="P:chromosome segregation"/>
    <property type="evidence" value="ECO:0007669"/>
    <property type="project" value="UniProtKB-KW"/>
</dbReference>
<evidence type="ECO:0000256" key="3">
    <source>
        <dbReference type="ARBA" id="ARBA00022618"/>
    </source>
</evidence>
<keyword evidence="10" id="KW-1185">Reference proteome</keyword>
<keyword evidence="5" id="KW-0159">Chromosome partition</keyword>